<reference evidence="1" key="1">
    <citation type="submission" date="2014-09" db="EMBL/GenBank/DDBJ databases">
        <authorList>
            <person name="Magalhaes I.L.F."/>
            <person name="Oliveira U."/>
            <person name="Santos F.R."/>
            <person name="Vidigal T.H.D.A."/>
            <person name="Brescovit A.D."/>
            <person name="Santos A.J."/>
        </authorList>
    </citation>
    <scope>NUCLEOTIDE SEQUENCE</scope>
    <source>
        <tissue evidence="1">Shoot tissue taken approximately 20 cm above the soil surface</tissue>
    </source>
</reference>
<dbReference type="EMBL" id="GBRH01169932">
    <property type="protein sequence ID" value="JAE27964.1"/>
    <property type="molecule type" value="Transcribed_RNA"/>
</dbReference>
<organism evidence="1">
    <name type="scientific">Arundo donax</name>
    <name type="common">Giant reed</name>
    <name type="synonym">Donax arundinaceus</name>
    <dbReference type="NCBI Taxonomy" id="35708"/>
    <lineage>
        <taxon>Eukaryota</taxon>
        <taxon>Viridiplantae</taxon>
        <taxon>Streptophyta</taxon>
        <taxon>Embryophyta</taxon>
        <taxon>Tracheophyta</taxon>
        <taxon>Spermatophyta</taxon>
        <taxon>Magnoliopsida</taxon>
        <taxon>Liliopsida</taxon>
        <taxon>Poales</taxon>
        <taxon>Poaceae</taxon>
        <taxon>PACMAD clade</taxon>
        <taxon>Arundinoideae</taxon>
        <taxon>Arundineae</taxon>
        <taxon>Arundo</taxon>
    </lineage>
</organism>
<reference evidence="1" key="2">
    <citation type="journal article" date="2015" name="Data Brief">
        <title>Shoot transcriptome of the giant reed, Arundo donax.</title>
        <authorList>
            <person name="Barrero R.A."/>
            <person name="Guerrero F.D."/>
            <person name="Moolhuijzen P."/>
            <person name="Goolsby J.A."/>
            <person name="Tidwell J."/>
            <person name="Bellgard S.E."/>
            <person name="Bellgard M.I."/>
        </authorList>
    </citation>
    <scope>NUCLEOTIDE SEQUENCE</scope>
    <source>
        <tissue evidence="1">Shoot tissue taken approximately 20 cm above the soil surface</tissue>
    </source>
</reference>
<name>A0A0A9GWP0_ARUDO</name>
<proteinExistence type="predicted"/>
<protein>
    <submittedName>
        <fullName evidence="1">Uncharacterized protein</fullName>
    </submittedName>
</protein>
<dbReference type="AlphaFoldDB" id="A0A0A9GWP0"/>
<accession>A0A0A9GWP0</accession>
<sequence>MLCISSMYEHALCHSYGSTQYICKFGEIRLLDETVTNLNGLT</sequence>
<evidence type="ECO:0000313" key="1">
    <source>
        <dbReference type="EMBL" id="JAE27964.1"/>
    </source>
</evidence>